<dbReference type="CDD" id="cd02440">
    <property type="entry name" value="AdoMet_MTases"/>
    <property type="match status" value="1"/>
</dbReference>
<feature type="domain" description="Methyltransferase" evidence="1">
    <location>
        <begin position="101"/>
        <end position="185"/>
    </location>
</feature>
<dbReference type="InterPro" id="IPR050508">
    <property type="entry name" value="Methyltransf_Superfamily"/>
</dbReference>
<evidence type="ECO:0000259" key="1">
    <source>
        <dbReference type="Pfam" id="PF13649"/>
    </source>
</evidence>
<dbReference type="RefSeq" id="WP_112281128.1">
    <property type="nucleotide sequence ID" value="NZ_MASW01000002.1"/>
</dbReference>
<dbReference type="Proteomes" id="UP000249915">
    <property type="component" value="Unassembled WGS sequence"/>
</dbReference>
<reference evidence="3 4" key="1">
    <citation type="submission" date="2016-07" db="EMBL/GenBank/DDBJ databases">
        <title>Draft genome sequence of Prauserella muralis DSM 45305, isolated from a mould-covered wall in an indoor environment.</title>
        <authorList>
            <person name="Ruckert C."/>
            <person name="Albersmeier A."/>
            <person name="Jiang C.-L."/>
            <person name="Jiang Y."/>
            <person name="Kalinowski J."/>
            <person name="Schneider O."/>
            <person name="Winkler A."/>
            <person name="Zotchev S.B."/>
        </authorList>
    </citation>
    <scope>NUCLEOTIDE SEQUENCE [LARGE SCALE GENOMIC DNA]</scope>
    <source>
        <strain evidence="3 4">DSM 45305</strain>
    </source>
</reference>
<dbReference type="InterPro" id="IPR029063">
    <property type="entry name" value="SAM-dependent_MTases_sf"/>
</dbReference>
<dbReference type="Gene3D" id="3.40.50.150">
    <property type="entry name" value="Vaccinia Virus protein VP39"/>
    <property type="match status" value="1"/>
</dbReference>
<evidence type="ECO:0000313" key="3">
    <source>
        <dbReference type="EMBL" id="PXY27127.1"/>
    </source>
</evidence>
<dbReference type="PIRSF" id="PIRSF018249">
    <property type="entry name" value="MyrA_prd"/>
    <property type="match status" value="1"/>
</dbReference>
<dbReference type="Pfam" id="PF13649">
    <property type="entry name" value="Methyltransf_25"/>
    <property type="match status" value="1"/>
</dbReference>
<gene>
    <name evidence="3" type="ORF">BAY60_11660</name>
</gene>
<organism evidence="3 4">
    <name type="scientific">Prauserella muralis</name>
    <dbReference type="NCBI Taxonomy" id="588067"/>
    <lineage>
        <taxon>Bacteria</taxon>
        <taxon>Bacillati</taxon>
        <taxon>Actinomycetota</taxon>
        <taxon>Actinomycetes</taxon>
        <taxon>Pseudonocardiales</taxon>
        <taxon>Pseudonocardiaceae</taxon>
        <taxon>Prauserella</taxon>
    </lineage>
</organism>
<dbReference type="Pfam" id="PF21302">
    <property type="entry name" value="Zn_ribbon_RlmA"/>
    <property type="match status" value="1"/>
</dbReference>
<dbReference type="InterPro" id="IPR048647">
    <property type="entry name" value="RlmA_N"/>
</dbReference>
<dbReference type="InterPro" id="IPR016718">
    <property type="entry name" value="rRNA_m1G-MeTrfase_A_prd"/>
</dbReference>
<dbReference type="GO" id="GO:0032259">
    <property type="term" value="P:methylation"/>
    <property type="evidence" value="ECO:0007669"/>
    <property type="project" value="UniProtKB-KW"/>
</dbReference>
<sequence length="288" mass="30672">MTSPEKSARLLPSAVLAALRCSVCGGELAVSGHAVCCERRHAFDIARQGYVNLLHAKVAAGTADTTDMVAARVEFLGAGFYAPLARLLAARAAAQSRARLVVDAGAGTGYYLAAVLDALPAASGLALDVSVPALRRAAKAHPRIGAAVWNLWHPWPVGTASADVVLNVFAPRNAAEFHRVLRPGGTLLVASPGRPHLRELASRLGLLDIGEDKQQRLDTALAGRFEAVDRDRHEETVPLPPADARRAVLMGPNAHHLHRDGLRERLDGLTGTVEVTLSFQVSVYRRLP</sequence>
<dbReference type="PANTHER" id="PTHR42912">
    <property type="entry name" value="METHYLTRANSFERASE"/>
    <property type="match status" value="1"/>
</dbReference>
<keyword evidence="4" id="KW-1185">Reference proteome</keyword>
<dbReference type="AlphaFoldDB" id="A0A2V4AZC8"/>
<feature type="domain" description="23S rRNA (guanine(745)-N(1))-methyltransferase N-terminal" evidence="2">
    <location>
        <begin position="20"/>
        <end position="54"/>
    </location>
</feature>
<dbReference type="PANTHER" id="PTHR42912:SF45">
    <property type="entry name" value="23S RRNA (GUANINE(745)-N(1))-METHYLTRANSFERASE"/>
    <property type="match status" value="1"/>
</dbReference>
<dbReference type="GO" id="GO:0008168">
    <property type="term" value="F:methyltransferase activity"/>
    <property type="evidence" value="ECO:0007669"/>
    <property type="project" value="UniProtKB-KW"/>
</dbReference>
<dbReference type="InterPro" id="IPR041698">
    <property type="entry name" value="Methyltransf_25"/>
</dbReference>
<comment type="caution">
    <text evidence="3">The sequence shown here is derived from an EMBL/GenBank/DDBJ whole genome shotgun (WGS) entry which is preliminary data.</text>
</comment>
<accession>A0A2V4AZC8</accession>
<dbReference type="EMBL" id="MASW01000002">
    <property type="protein sequence ID" value="PXY27127.1"/>
    <property type="molecule type" value="Genomic_DNA"/>
</dbReference>
<keyword evidence="3" id="KW-0489">Methyltransferase</keyword>
<dbReference type="SUPFAM" id="SSF53335">
    <property type="entry name" value="S-adenosyl-L-methionine-dependent methyltransferases"/>
    <property type="match status" value="1"/>
</dbReference>
<keyword evidence="3" id="KW-0808">Transferase</keyword>
<dbReference type="OrthoDB" id="108476at2"/>
<proteinExistence type="predicted"/>
<evidence type="ECO:0000259" key="2">
    <source>
        <dbReference type="Pfam" id="PF21302"/>
    </source>
</evidence>
<evidence type="ECO:0000313" key="4">
    <source>
        <dbReference type="Proteomes" id="UP000249915"/>
    </source>
</evidence>
<name>A0A2V4AZC8_9PSEU</name>
<protein>
    <submittedName>
        <fullName evidence="3">rRNA (Guanine-N1)-methyltransferase</fullName>
    </submittedName>
</protein>